<gene>
    <name evidence="1" type="ORF">DAETH_28700</name>
</gene>
<keyword evidence="2" id="KW-1185">Reference proteome</keyword>
<dbReference type="RefSeq" id="WP_264775577.1">
    <property type="nucleotide sequence ID" value="NZ_AP026560.1"/>
</dbReference>
<evidence type="ECO:0000313" key="2">
    <source>
        <dbReference type="Proteomes" id="UP001064971"/>
    </source>
</evidence>
<organism evidence="1 2">
    <name type="scientific">Deinococcus aetherius</name>
    <dbReference type="NCBI Taxonomy" id="200252"/>
    <lineage>
        <taxon>Bacteria</taxon>
        <taxon>Thermotogati</taxon>
        <taxon>Deinococcota</taxon>
        <taxon>Deinococci</taxon>
        <taxon>Deinococcales</taxon>
        <taxon>Deinococcaceae</taxon>
        <taxon>Deinococcus</taxon>
    </lineage>
</organism>
<accession>A0ABM8AGI7</accession>
<name>A0ABM8AGI7_9DEIO</name>
<dbReference type="Proteomes" id="UP001064971">
    <property type="component" value="Chromosome"/>
</dbReference>
<sequence length="86" mass="9661">MIYDDEYDTTHMTTPTLGDLLDALQRVAERRGRELPVLVTLFSGDDEVTGEPARVSLEENHADETLFVRLEGEKPTAWELGGEDPE</sequence>
<proteinExistence type="predicted"/>
<dbReference type="EMBL" id="AP026560">
    <property type="protein sequence ID" value="BDP42901.1"/>
    <property type="molecule type" value="Genomic_DNA"/>
</dbReference>
<protein>
    <submittedName>
        <fullName evidence="1">Uncharacterized protein</fullName>
    </submittedName>
</protein>
<evidence type="ECO:0000313" key="1">
    <source>
        <dbReference type="EMBL" id="BDP42901.1"/>
    </source>
</evidence>
<reference evidence="1" key="1">
    <citation type="submission" date="2022-07" db="EMBL/GenBank/DDBJ databases">
        <title>Complete Genome Sequence of the Radioresistant Bacterium Deinococcus aetherius ST0316, Isolated from the Air Dust collected in Lower Stratosphere above Japan.</title>
        <authorList>
            <person name="Satoh K."/>
            <person name="Hagiwara K."/>
            <person name="Katsumata K."/>
            <person name="Kubo A."/>
            <person name="Yokobori S."/>
            <person name="Yamagishi A."/>
            <person name="Oono Y."/>
            <person name="Narumi I."/>
        </authorList>
    </citation>
    <scope>NUCLEOTIDE SEQUENCE</scope>
    <source>
        <strain evidence="1">ST0316</strain>
    </source>
</reference>